<comment type="caution">
    <text evidence="1">The sequence shown here is derived from an EMBL/GenBank/DDBJ whole genome shotgun (WGS) entry which is preliminary data.</text>
</comment>
<proteinExistence type="predicted"/>
<keyword evidence="2" id="KW-1185">Reference proteome</keyword>
<reference evidence="1" key="1">
    <citation type="submission" date="2020-08" db="EMBL/GenBank/DDBJ databases">
        <title>Genomic Encyclopedia of Type Strains, Phase IV (KMG-IV): sequencing the most valuable type-strain genomes for metagenomic binning, comparative biology and taxonomic classification.</title>
        <authorList>
            <person name="Goeker M."/>
        </authorList>
    </citation>
    <scope>NUCLEOTIDE SEQUENCE [LARGE SCALE GENOMIC DNA]</scope>
    <source>
        <strain evidence="1">DSM 105720</strain>
    </source>
</reference>
<sequence length="29" mass="3264">MVLNYDSLIFRHNSATLAFTNFTSNESVA</sequence>
<evidence type="ECO:0000313" key="1">
    <source>
        <dbReference type="EMBL" id="MBB4042731.1"/>
    </source>
</evidence>
<gene>
    <name evidence="1" type="ORF">GGR06_000496</name>
</gene>
<dbReference type="Proteomes" id="UP000560658">
    <property type="component" value="Unassembled WGS sequence"/>
</dbReference>
<accession>A0A840CV31</accession>
<name>A0A840CV31_9BACE</name>
<dbReference type="EMBL" id="JACIER010000002">
    <property type="protein sequence ID" value="MBB4042731.1"/>
    <property type="molecule type" value="Genomic_DNA"/>
</dbReference>
<evidence type="ECO:0000313" key="2">
    <source>
        <dbReference type="Proteomes" id="UP000560658"/>
    </source>
</evidence>
<organism evidence="1 2">
    <name type="scientific">Bacteroides reticulotermitis</name>
    <dbReference type="NCBI Taxonomy" id="1133319"/>
    <lineage>
        <taxon>Bacteria</taxon>
        <taxon>Pseudomonadati</taxon>
        <taxon>Bacteroidota</taxon>
        <taxon>Bacteroidia</taxon>
        <taxon>Bacteroidales</taxon>
        <taxon>Bacteroidaceae</taxon>
        <taxon>Bacteroides</taxon>
    </lineage>
</organism>
<dbReference type="AlphaFoldDB" id="A0A840CV31"/>
<protein>
    <submittedName>
        <fullName evidence="1">Uncharacterized protein</fullName>
    </submittedName>
</protein>